<dbReference type="Gene3D" id="3.40.50.300">
    <property type="entry name" value="P-loop containing nucleotide triphosphate hydrolases"/>
    <property type="match status" value="1"/>
</dbReference>
<comment type="caution">
    <text evidence="1">The sequence shown here is derived from an EMBL/GenBank/DDBJ whole genome shotgun (WGS) entry which is preliminary data.</text>
</comment>
<dbReference type="PANTHER" id="PTHR42708">
    <property type="entry name" value="ATP/GTP-BINDING PROTEIN-RELATED"/>
    <property type="match status" value="1"/>
</dbReference>
<dbReference type="InterPro" id="IPR027417">
    <property type="entry name" value="P-loop_NTPase"/>
</dbReference>
<name>A0A433MS92_9BURK</name>
<accession>A0A433MS92</accession>
<dbReference type="SUPFAM" id="SSF52540">
    <property type="entry name" value="P-loop containing nucleoside triphosphate hydrolases"/>
    <property type="match status" value="1"/>
</dbReference>
<reference evidence="1 2" key="1">
    <citation type="submission" date="2018-12" db="EMBL/GenBank/DDBJ databases">
        <title>The genome sequences of Variovorax guangxiensis DSM 27352.</title>
        <authorList>
            <person name="Gao J."/>
            <person name="Sun J."/>
        </authorList>
    </citation>
    <scope>NUCLEOTIDE SEQUENCE [LARGE SCALE GENOMIC DNA]</scope>
    <source>
        <strain evidence="1 2">DSM 27352</strain>
    </source>
</reference>
<proteinExistence type="predicted"/>
<dbReference type="InterPro" id="IPR052705">
    <property type="entry name" value="Gliding_Motility_GTPase"/>
</dbReference>
<dbReference type="EMBL" id="RXFT01000015">
    <property type="protein sequence ID" value="RUR70743.1"/>
    <property type="molecule type" value="Genomic_DNA"/>
</dbReference>
<gene>
    <name evidence="1" type="ORF">EJP67_27155</name>
</gene>
<dbReference type="CDD" id="cd00882">
    <property type="entry name" value="Ras_like_GTPase"/>
    <property type="match status" value="1"/>
</dbReference>
<dbReference type="RefSeq" id="WP_126024849.1">
    <property type="nucleotide sequence ID" value="NZ_RXFT01000015.1"/>
</dbReference>
<protein>
    <submittedName>
        <fullName evidence="1">GTP-binding protein</fullName>
    </submittedName>
</protein>
<dbReference type="AlphaFoldDB" id="A0A433MS92"/>
<evidence type="ECO:0000313" key="2">
    <source>
        <dbReference type="Proteomes" id="UP000281118"/>
    </source>
</evidence>
<organism evidence="1 2">
    <name type="scientific">Variovorax guangxiensis</name>
    <dbReference type="NCBI Taxonomy" id="1775474"/>
    <lineage>
        <taxon>Bacteria</taxon>
        <taxon>Pseudomonadati</taxon>
        <taxon>Pseudomonadota</taxon>
        <taxon>Betaproteobacteria</taxon>
        <taxon>Burkholderiales</taxon>
        <taxon>Comamonadaceae</taxon>
        <taxon>Variovorax</taxon>
    </lineage>
</organism>
<dbReference type="OrthoDB" id="4319884at2"/>
<dbReference type="PANTHER" id="PTHR42708:SF1">
    <property type="entry name" value="GLIDING MOTILITY PROTEIN MGLA"/>
    <property type="match status" value="1"/>
</dbReference>
<dbReference type="Proteomes" id="UP000281118">
    <property type="component" value="Unassembled WGS sequence"/>
</dbReference>
<evidence type="ECO:0000313" key="1">
    <source>
        <dbReference type="EMBL" id="RUR70743.1"/>
    </source>
</evidence>
<sequence length="180" mass="19718">MREHKILVTGTVGAGKTTAIGLVSEVAPVVTDVRNSDASIDKARTTVGLDYGQLTLDNGDIVRLFGTPGQARFDFLWKILARNALGLIVLMDNSRPDPLADMCVYLDGFAEHLRTLPCVVGVGRMHSHPVPTLDDHAERLASTGRVFPILDVDVRRRSDVLLLIDTLLMQLEADMRGDEE</sequence>